<sequence length="99" mass="10594">MTIPEPATLGGRIIAAPIRGYRRWISPVIPARCRFYPSCSAYGLEAVAVHGPVRGLLLTTWRILRCHPFHPGGYDPVPPARSGQADTGQADTEASGAAK</sequence>
<comment type="function">
    <text evidence="1">Could be involved in insertion of integral membrane proteins into the membrane.</text>
</comment>
<evidence type="ECO:0000256" key="1">
    <source>
        <dbReference type="HAMAP-Rule" id="MF_00386"/>
    </source>
</evidence>
<gene>
    <name evidence="3" type="ORF">Voc01_011250</name>
</gene>
<evidence type="ECO:0000313" key="4">
    <source>
        <dbReference type="Proteomes" id="UP000635606"/>
    </source>
</evidence>
<dbReference type="PANTHER" id="PTHR33383">
    <property type="entry name" value="MEMBRANE PROTEIN INSERTION EFFICIENCY FACTOR-RELATED"/>
    <property type="match status" value="1"/>
</dbReference>
<keyword evidence="1" id="KW-0472">Membrane</keyword>
<evidence type="ECO:0000256" key="2">
    <source>
        <dbReference type="SAM" id="MobiDB-lite"/>
    </source>
</evidence>
<dbReference type="GO" id="GO:0005886">
    <property type="term" value="C:plasma membrane"/>
    <property type="evidence" value="ECO:0007669"/>
    <property type="project" value="UniProtKB-SubCell"/>
</dbReference>
<feature type="region of interest" description="Disordered" evidence="2">
    <location>
        <begin position="75"/>
        <end position="99"/>
    </location>
</feature>
<dbReference type="AlphaFoldDB" id="A0A8J4E9D6"/>
<comment type="similarity">
    <text evidence="1">Belongs to the UPF0161 family.</text>
</comment>
<dbReference type="InterPro" id="IPR002696">
    <property type="entry name" value="Membr_insert_effic_factor_YidD"/>
</dbReference>
<keyword evidence="1" id="KW-1003">Cell membrane</keyword>
<dbReference type="PANTHER" id="PTHR33383:SF1">
    <property type="entry name" value="MEMBRANE PROTEIN INSERTION EFFICIENCY FACTOR-RELATED"/>
    <property type="match status" value="1"/>
</dbReference>
<proteinExistence type="inferred from homology"/>
<protein>
    <recommendedName>
        <fullName evidence="1">Putative membrane protein insertion efficiency factor</fullName>
    </recommendedName>
</protein>
<dbReference type="Pfam" id="PF01809">
    <property type="entry name" value="YidD"/>
    <property type="match status" value="1"/>
</dbReference>
<evidence type="ECO:0000313" key="3">
    <source>
        <dbReference type="EMBL" id="GIJ66208.1"/>
    </source>
</evidence>
<comment type="caution">
    <text evidence="3">The sequence shown here is derived from an EMBL/GenBank/DDBJ whole genome shotgun (WGS) entry which is preliminary data.</text>
</comment>
<name>A0A8J4E9D6_9ACTN</name>
<dbReference type="Proteomes" id="UP000635606">
    <property type="component" value="Unassembled WGS sequence"/>
</dbReference>
<dbReference type="EMBL" id="BOPH01000017">
    <property type="protein sequence ID" value="GIJ66208.1"/>
    <property type="molecule type" value="Genomic_DNA"/>
</dbReference>
<dbReference type="HAMAP" id="MF_00386">
    <property type="entry name" value="UPF0161_YidD"/>
    <property type="match status" value="1"/>
</dbReference>
<organism evidence="3 4">
    <name type="scientific">Virgisporangium ochraceum</name>
    <dbReference type="NCBI Taxonomy" id="65505"/>
    <lineage>
        <taxon>Bacteria</taxon>
        <taxon>Bacillati</taxon>
        <taxon>Actinomycetota</taxon>
        <taxon>Actinomycetes</taxon>
        <taxon>Micromonosporales</taxon>
        <taxon>Micromonosporaceae</taxon>
        <taxon>Virgisporangium</taxon>
    </lineage>
</organism>
<dbReference type="SMART" id="SM01234">
    <property type="entry name" value="Haemolytic"/>
    <property type="match status" value="1"/>
</dbReference>
<reference evidence="3" key="1">
    <citation type="submission" date="2021-01" db="EMBL/GenBank/DDBJ databases">
        <title>Whole genome shotgun sequence of Virgisporangium ochraceum NBRC 16418.</title>
        <authorList>
            <person name="Komaki H."/>
            <person name="Tamura T."/>
        </authorList>
    </citation>
    <scope>NUCLEOTIDE SEQUENCE</scope>
    <source>
        <strain evidence="3">NBRC 16418</strain>
    </source>
</reference>
<comment type="subcellular location">
    <subcellularLocation>
        <location evidence="1">Cell membrane</location>
        <topology evidence="1">Peripheral membrane protein</topology>
        <orientation evidence="1">Cytoplasmic side</orientation>
    </subcellularLocation>
</comment>
<dbReference type="NCBIfam" id="TIGR00278">
    <property type="entry name" value="membrane protein insertion efficiency factor YidD"/>
    <property type="match status" value="1"/>
</dbReference>
<accession>A0A8J4E9D6</accession>
<keyword evidence="4" id="KW-1185">Reference proteome</keyword>